<dbReference type="InterPro" id="IPR016085">
    <property type="entry name" value="Protease_inh_B-barrel_dom"/>
</dbReference>
<evidence type="ECO:0000259" key="1">
    <source>
        <dbReference type="Pfam" id="PF09022"/>
    </source>
</evidence>
<protein>
    <submittedName>
        <fullName evidence="2">Staphostatin C</fullName>
    </submittedName>
</protein>
<dbReference type="SUPFAM" id="SSF50882">
    <property type="entry name" value="beta-Barrel protease inhibitors"/>
    <property type="match status" value="1"/>
</dbReference>
<organism evidence="2">
    <name type="scientific">Staphylococcus aureus</name>
    <dbReference type="NCBI Taxonomy" id="1280"/>
    <lineage>
        <taxon>Bacteria</taxon>
        <taxon>Bacillati</taxon>
        <taxon>Bacillota</taxon>
        <taxon>Bacilli</taxon>
        <taxon>Bacillales</taxon>
        <taxon>Staphylococcaceae</taxon>
        <taxon>Staphylococcus</taxon>
    </lineage>
</organism>
<keyword evidence="2" id="KW-0614">Plasmid</keyword>
<sequence length="105" mass="12469">MSKYQLINIKDNNLEFSEKYWLHILQGVWRPEKISTKPLKITFNKNIFPIYICKEINEDSRRIILNNTDNTNIIIEIIIINHKKIIFNVLNKLSLGVTPKITFIK</sequence>
<dbReference type="AlphaFoldDB" id="L7PH48"/>
<name>L7PH48_STAAU</name>
<dbReference type="Pfam" id="PF09022">
    <property type="entry name" value="Staphostatin_A"/>
    <property type="match status" value="1"/>
</dbReference>
<reference evidence="2" key="1">
    <citation type="journal article" date="2013" name="Nat. Commun.">
        <title>A regulatory role for Staphylococcus aureus toxin-antitoxin system PemIKSa.</title>
        <authorList>
            <person name="Bukowski M."/>
            <person name="Lyzen R."/>
            <person name="Helbin W.M."/>
            <person name="Bonar E."/>
            <person name="Szalewska-Palasz A."/>
            <person name="Wegrzyn G."/>
            <person name="Dubin G."/>
            <person name="Dubin A."/>
            <person name="Wladyka B."/>
        </authorList>
    </citation>
    <scope>NUCLEOTIDE SEQUENCE</scope>
    <source>
        <strain evidence="2">CH-91</strain>
        <plasmid evidence="2">pCH91</plasmid>
    </source>
</reference>
<dbReference type="RefSeq" id="WP_000049867.1">
    <property type="nucleotide sequence ID" value="NC_020227.1"/>
</dbReference>
<accession>L7PH48</accession>
<dbReference type="EMBL" id="JQ619831">
    <property type="protein sequence ID" value="AFV70608.1"/>
    <property type="molecule type" value="Genomic_DNA"/>
</dbReference>
<proteinExistence type="predicted"/>
<dbReference type="GO" id="GO:0005737">
    <property type="term" value="C:cytoplasm"/>
    <property type="evidence" value="ECO:0007669"/>
    <property type="project" value="InterPro"/>
</dbReference>
<feature type="domain" description="Staphostatin A" evidence="1">
    <location>
        <begin position="1"/>
        <end position="105"/>
    </location>
</feature>
<dbReference type="InterPro" id="IPR037296">
    <property type="entry name" value="Staphostatin_A/B"/>
</dbReference>
<evidence type="ECO:0000313" key="2">
    <source>
        <dbReference type="EMBL" id="AFV70608.1"/>
    </source>
</evidence>
<dbReference type="InterPro" id="IPR015112">
    <property type="entry name" value="Staphostatin_A"/>
</dbReference>
<dbReference type="GO" id="GO:0004869">
    <property type="term" value="F:cysteine-type endopeptidase inhibitor activity"/>
    <property type="evidence" value="ECO:0007669"/>
    <property type="project" value="InterPro"/>
</dbReference>
<gene>
    <name evidence="2" type="ORF">SACH_a09</name>
</gene>
<dbReference type="Gene3D" id="2.40.310.10">
    <property type="entry name" value="beta-Barrel protease inhibitors"/>
    <property type="match status" value="1"/>
</dbReference>
<geneLocation type="plasmid" evidence="2">
    <name>pCH91</name>
</geneLocation>